<comment type="caution">
    <text evidence="7">The sequence shown here is derived from an EMBL/GenBank/DDBJ whole genome shotgun (WGS) entry which is preliminary data.</text>
</comment>
<evidence type="ECO:0000256" key="2">
    <source>
        <dbReference type="ARBA" id="ARBA00007637"/>
    </source>
</evidence>
<sequence length="299" mass="34063">MVTDKRGLMKVLVLGGTRYFGRHLVHSLIKEGNNVWVLSRGQQADDFGARVHRLKADRRDKKSLAAAVEHLHFDAVVDQICMTAEDAAIACDVFANKTPYYIMTSTMSVYHFGSGLREEDFNPYLYQPQTPTNPAEEYAEGKRAAEHYFANHASFHWAFARYPVVVGEDDYTHRFALHVEKVQQEKPLYFPNLNARFSFVTSADAGKSLLWLLHGKHTGIFNFASPEPILLKEFIEEIEKVTGKKAVLSKERSDADWSPYGIPQDWYLNTEKAHAAGFQAQALSDWMRPLIEYFAKQSP</sequence>
<name>A0A150WLW2_BDEBC</name>
<dbReference type="PANTHER" id="PTHR43725">
    <property type="entry name" value="UDP-GLUCOSE 4-EPIMERASE"/>
    <property type="match status" value="1"/>
</dbReference>
<dbReference type="InterPro" id="IPR036291">
    <property type="entry name" value="NAD(P)-bd_dom_sf"/>
</dbReference>
<accession>A0A150WLW2</accession>
<comment type="similarity">
    <text evidence="2">Belongs to the NAD(P)-dependent epimerase/dehydratase family.</text>
</comment>
<evidence type="ECO:0000313" key="8">
    <source>
        <dbReference type="Proteomes" id="UP000075320"/>
    </source>
</evidence>
<proteinExistence type="inferred from homology"/>
<organism evidence="7 8">
    <name type="scientific">Bdellovibrio bacteriovorus</name>
    <dbReference type="NCBI Taxonomy" id="959"/>
    <lineage>
        <taxon>Bacteria</taxon>
        <taxon>Pseudomonadati</taxon>
        <taxon>Bdellovibrionota</taxon>
        <taxon>Bdellovibrionia</taxon>
        <taxon>Bdellovibrionales</taxon>
        <taxon>Pseudobdellovibrionaceae</taxon>
        <taxon>Bdellovibrio</taxon>
    </lineage>
</organism>
<evidence type="ECO:0000256" key="5">
    <source>
        <dbReference type="ARBA" id="ARBA00033067"/>
    </source>
</evidence>
<dbReference type="AlphaFoldDB" id="A0A150WLW2"/>
<dbReference type="PANTHER" id="PTHR43725:SF32">
    <property type="entry name" value="NAD-DEPENDENT EPIMERASE_DEHYDRATASE DOMAIN-CONTAINING PROTEIN"/>
    <property type="match status" value="1"/>
</dbReference>
<protein>
    <recommendedName>
        <fullName evidence="3">UDP-glucose 4-epimerase</fullName>
    </recommendedName>
    <alternativeName>
        <fullName evidence="5">Galactowaldenase</fullName>
    </alternativeName>
    <alternativeName>
        <fullName evidence="4">UDP-galactose 4-epimerase</fullName>
    </alternativeName>
</protein>
<dbReference type="Proteomes" id="UP000075320">
    <property type="component" value="Unassembled WGS sequence"/>
</dbReference>
<dbReference type="Gene3D" id="3.40.50.720">
    <property type="entry name" value="NAD(P)-binding Rossmann-like Domain"/>
    <property type="match status" value="1"/>
</dbReference>
<dbReference type="Pfam" id="PF01370">
    <property type="entry name" value="Epimerase"/>
    <property type="match status" value="1"/>
</dbReference>
<dbReference type="InterPro" id="IPR001509">
    <property type="entry name" value="Epimerase_deHydtase"/>
</dbReference>
<evidence type="ECO:0000259" key="6">
    <source>
        <dbReference type="Pfam" id="PF01370"/>
    </source>
</evidence>
<evidence type="ECO:0000256" key="1">
    <source>
        <dbReference type="ARBA" id="ARBA00004947"/>
    </source>
</evidence>
<comment type="pathway">
    <text evidence="1">Carbohydrate metabolism; galactose metabolism.</text>
</comment>
<reference evidence="7 8" key="1">
    <citation type="submission" date="2016-03" db="EMBL/GenBank/DDBJ databases">
        <authorList>
            <person name="Ploux O."/>
        </authorList>
    </citation>
    <scope>NUCLEOTIDE SEQUENCE [LARGE SCALE GENOMIC DNA]</scope>
    <source>
        <strain evidence="7 8">R0</strain>
    </source>
</reference>
<dbReference type="GO" id="GO:0005829">
    <property type="term" value="C:cytosol"/>
    <property type="evidence" value="ECO:0007669"/>
    <property type="project" value="TreeGrafter"/>
</dbReference>
<evidence type="ECO:0000256" key="3">
    <source>
        <dbReference type="ARBA" id="ARBA00018569"/>
    </source>
</evidence>
<evidence type="ECO:0000313" key="7">
    <source>
        <dbReference type="EMBL" id="KYG64924.1"/>
    </source>
</evidence>
<gene>
    <name evidence="7" type="ORF">AZI86_12055</name>
</gene>
<dbReference type="GO" id="GO:0003978">
    <property type="term" value="F:UDP-glucose 4-epimerase activity"/>
    <property type="evidence" value="ECO:0007669"/>
    <property type="project" value="TreeGrafter"/>
</dbReference>
<dbReference type="GO" id="GO:0005996">
    <property type="term" value="P:monosaccharide metabolic process"/>
    <property type="evidence" value="ECO:0007669"/>
    <property type="project" value="TreeGrafter"/>
</dbReference>
<evidence type="ECO:0000256" key="4">
    <source>
        <dbReference type="ARBA" id="ARBA00031367"/>
    </source>
</evidence>
<dbReference type="EMBL" id="LUKE01000002">
    <property type="protein sequence ID" value="KYG64924.1"/>
    <property type="molecule type" value="Genomic_DNA"/>
</dbReference>
<dbReference type="SUPFAM" id="SSF51735">
    <property type="entry name" value="NAD(P)-binding Rossmann-fold domains"/>
    <property type="match status" value="1"/>
</dbReference>
<feature type="domain" description="NAD-dependent epimerase/dehydratase" evidence="6">
    <location>
        <begin position="11"/>
        <end position="222"/>
    </location>
</feature>
<keyword evidence="8" id="KW-1185">Reference proteome</keyword>